<comment type="caution">
    <text evidence="7">The sequence shown here is derived from an EMBL/GenBank/DDBJ whole genome shotgun (WGS) entry which is preliminary data.</text>
</comment>
<dbReference type="CDD" id="cd06530">
    <property type="entry name" value="S26_SPase_I"/>
    <property type="match status" value="1"/>
</dbReference>
<evidence type="ECO:0000313" key="8">
    <source>
        <dbReference type="Proteomes" id="UP000176902"/>
    </source>
</evidence>
<name>A0A1F5JWQ3_9BACT</name>
<dbReference type="InterPro" id="IPR035940">
    <property type="entry name" value="CAP_sf"/>
</dbReference>
<feature type="transmembrane region" description="Helical" evidence="5">
    <location>
        <begin position="96"/>
        <end position="115"/>
    </location>
</feature>
<dbReference type="Gene3D" id="2.10.109.10">
    <property type="entry name" value="Umud Fragment, subunit A"/>
    <property type="match status" value="1"/>
</dbReference>
<dbReference type="InterPro" id="IPR019758">
    <property type="entry name" value="Pept_S26A_signal_pept_1_CS"/>
</dbReference>
<dbReference type="GO" id="GO:0009003">
    <property type="term" value="F:signal peptidase activity"/>
    <property type="evidence" value="ECO:0007669"/>
    <property type="project" value="UniProtKB-EC"/>
</dbReference>
<keyword evidence="4 5" id="KW-0378">Hydrolase</keyword>
<comment type="catalytic activity">
    <reaction evidence="1 5">
        <text>Cleavage of hydrophobic, N-terminal signal or leader sequences from secreted and periplasmic proteins.</text>
        <dbReference type="EC" id="3.4.21.89"/>
    </reaction>
</comment>
<dbReference type="EMBL" id="MFCV01000016">
    <property type="protein sequence ID" value="OGE33024.1"/>
    <property type="molecule type" value="Genomic_DNA"/>
</dbReference>
<dbReference type="Gene3D" id="3.40.33.10">
    <property type="entry name" value="CAP"/>
    <property type="match status" value="1"/>
</dbReference>
<dbReference type="PANTHER" id="PTHR43390">
    <property type="entry name" value="SIGNAL PEPTIDASE I"/>
    <property type="match status" value="1"/>
</dbReference>
<sequence>MINKNANSELPIKFISKSFLIWFICSIAFITSLLIDTDNFNKNYEDTAFGKSDIYGYILGSSMLFGSIAFIVALHYLNKGLMNLFKIPKLPGIVKYFIFLPLLPLLLLIYILRIFKIQRNFFKILRPTLFLIAISPIWAFGYLTIGIVSANQLGYITESIPIGGTGSMYPTFPKGVTKTPEEQGNELVATPGMFRYPNGLVIAGKRLFGHQIERGDIVVVENEVIRKSTEELIGQPTGWVKRVVGLPNDTLEIREGVVYINNEPLEEPYTAKAHSTFGQSFLNDCQKIVVPNNSIFIMGDNRKGSGDSREIGFVNLNDVRYVLPLENQKGILDKNWRNTSKDAEESSKLKLDKTKYLAILNEERVKNKLKPLKYNAKLEQSAGRRGSNIIKFNDFSYEATKSGYTVEQAMNEVGYSNIVWNEGFLQGYYEADELIDGLLEDPEWKKNLLFGKDFQEFGIAEVEGVINNCPTQVVVLHVGGYVPPDYKKEDIEGWKNLLNKLREIQPGWQELKEYEDFYQENRSDVDRINSLISQRLSNLSAIVSRMEANQWLTATEQKYIDQDAALFQEIDSLASKLNSR</sequence>
<keyword evidence="5" id="KW-0472">Membrane</keyword>
<evidence type="ECO:0000256" key="4">
    <source>
        <dbReference type="ARBA" id="ARBA00022801"/>
    </source>
</evidence>
<dbReference type="PROSITE" id="PS00761">
    <property type="entry name" value="SPASE_I_3"/>
    <property type="match status" value="1"/>
</dbReference>
<feature type="transmembrane region" description="Helical" evidence="5">
    <location>
        <begin position="55"/>
        <end position="76"/>
    </location>
</feature>
<evidence type="ECO:0000256" key="3">
    <source>
        <dbReference type="ARBA" id="ARBA00013208"/>
    </source>
</evidence>
<keyword evidence="5" id="KW-1133">Transmembrane helix</keyword>
<dbReference type="STRING" id="1797768.A3C59_01110"/>
<evidence type="ECO:0000313" key="7">
    <source>
        <dbReference type="EMBL" id="OGE33024.1"/>
    </source>
</evidence>
<evidence type="ECO:0000256" key="5">
    <source>
        <dbReference type="RuleBase" id="RU362042"/>
    </source>
</evidence>
<protein>
    <recommendedName>
        <fullName evidence="3 5">Signal peptidase I</fullName>
        <ecNumber evidence="3 5">3.4.21.89</ecNumber>
    </recommendedName>
</protein>
<dbReference type="SUPFAM" id="SSF51306">
    <property type="entry name" value="LexA/Signal peptidase"/>
    <property type="match status" value="1"/>
</dbReference>
<dbReference type="EC" id="3.4.21.89" evidence="3 5"/>
<evidence type="ECO:0000256" key="1">
    <source>
        <dbReference type="ARBA" id="ARBA00000677"/>
    </source>
</evidence>
<gene>
    <name evidence="7" type="ORF">A3C59_01110</name>
</gene>
<feature type="domain" description="Peptidase S26" evidence="6">
    <location>
        <begin position="165"/>
        <end position="319"/>
    </location>
</feature>
<dbReference type="Proteomes" id="UP000176902">
    <property type="component" value="Unassembled WGS sequence"/>
</dbReference>
<evidence type="ECO:0000256" key="2">
    <source>
        <dbReference type="ARBA" id="ARBA00009370"/>
    </source>
</evidence>
<keyword evidence="5" id="KW-0645">Protease</keyword>
<dbReference type="InterPro" id="IPR019533">
    <property type="entry name" value="Peptidase_S26"/>
</dbReference>
<comment type="caution">
    <text evidence="5">Lacks conserved residue(s) required for the propagation of feature annotation.</text>
</comment>
<dbReference type="InterPro" id="IPR000223">
    <property type="entry name" value="Pept_S26A_signal_pept_1"/>
</dbReference>
<dbReference type="InterPro" id="IPR036286">
    <property type="entry name" value="LexA/Signal_pep-like_sf"/>
</dbReference>
<dbReference type="NCBIfam" id="TIGR02227">
    <property type="entry name" value="sigpep_I_bact"/>
    <property type="match status" value="1"/>
</dbReference>
<dbReference type="CDD" id="cd05379">
    <property type="entry name" value="CAP_bacterial"/>
    <property type="match status" value="1"/>
</dbReference>
<feature type="transmembrane region" description="Helical" evidence="5">
    <location>
        <begin position="127"/>
        <end position="148"/>
    </location>
</feature>
<comment type="subcellular location">
    <subcellularLocation>
        <location evidence="5">Membrane</location>
        <topology evidence="5">Single-pass type II membrane protein</topology>
    </subcellularLocation>
</comment>
<dbReference type="PRINTS" id="PR00727">
    <property type="entry name" value="LEADERPTASE"/>
</dbReference>
<keyword evidence="5" id="KW-0812">Transmembrane</keyword>
<dbReference type="AlphaFoldDB" id="A0A1F5JWQ3"/>
<dbReference type="Pfam" id="PF10502">
    <property type="entry name" value="Peptidase_S26"/>
    <property type="match status" value="1"/>
</dbReference>
<proteinExistence type="inferred from homology"/>
<comment type="similarity">
    <text evidence="2 5">Belongs to the peptidase S26 family.</text>
</comment>
<evidence type="ECO:0000259" key="6">
    <source>
        <dbReference type="Pfam" id="PF10502"/>
    </source>
</evidence>
<organism evidence="7 8">
    <name type="scientific">Candidatus Daviesbacteria bacterium RIFCSPHIGHO2_02_FULL_36_13</name>
    <dbReference type="NCBI Taxonomy" id="1797768"/>
    <lineage>
        <taxon>Bacteria</taxon>
        <taxon>Candidatus Daviesiibacteriota</taxon>
    </lineage>
</organism>
<feature type="transmembrane region" description="Helical" evidence="5">
    <location>
        <begin position="14"/>
        <end position="35"/>
    </location>
</feature>
<dbReference type="PANTHER" id="PTHR43390:SF1">
    <property type="entry name" value="CHLOROPLAST PROCESSING PEPTIDASE"/>
    <property type="match status" value="1"/>
</dbReference>
<dbReference type="GO" id="GO:0006465">
    <property type="term" value="P:signal peptide processing"/>
    <property type="evidence" value="ECO:0007669"/>
    <property type="project" value="InterPro"/>
</dbReference>
<reference evidence="7 8" key="1">
    <citation type="journal article" date="2016" name="Nat. Commun.">
        <title>Thousands of microbial genomes shed light on interconnected biogeochemical processes in an aquifer system.</title>
        <authorList>
            <person name="Anantharaman K."/>
            <person name="Brown C.T."/>
            <person name="Hug L.A."/>
            <person name="Sharon I."/>
            <person name="Castelle C.J."/>
            <person name="Probst A.J."/>
            <person name="Thomas B.C."/>
            <person name="Singh A."/>
            <person name="Wilkins M.J."/>
            <person name="Karaoz U."/>
            <person name="Brodie E.L."/>
            <person name="Williams K.H."/>
            <person name="Hubbard S.S."/>
            <person name="Banfield J.F."/>
        </authorList>
    </citation>
    <scope>NUCLEOTIDE SEQUENCE [LARGE SCALE GENOMIC DNA]</scope>
</reference>
<dbReference type="GO" id="GO:0004252">
    <property type="term" value="F:serine-type endopeptidase activity"/>
    <property type="evidence" value="ECO:0007669"/>
    <property type="project" value="InterPro"/>
</dbReference>
<dbReference type="GO" id="GO:0016020">
    <property type="term" value="C:membrane"/>
    <property type="evidence" value="ECO:0007669"/>
    <property type="project" value="UniProtKB-SubCell"/>
</dbReference>
<accession>A0A1F5JWQ3</accession>